<dbReference type="Gene3D" id="3.20.20.80">
    <property type="entry name" value="Glycosidases"/>
    <property type="match status" value="1"/>
</dbReference>
<dbReference type="PANTHER" id="PTHR46290">
    <property type="entry name" value="DI-N-ACETYLCHITOBIASE"/>
    <property type="match status" value="1"/>
</dbReference>
<proteinExistence type="predicted"/>
<keyword evidence="1" id="KW-0812">Transmembrane</keyword>
<dbReference type="GO" id="GO:0005615">
    <property type="term" value="C:extracellular space"/>
    <property type="evidence" value="ECO:0007669"/>
    <property type="project" value="TreeGrafter"/>
</dbReference>
<dbReference type="Proteomes" id="UP001347796">
    <property type="component" value="Unassembled WGS sequence"/>
</dbReference>
<evidence type="ECO:0000256" key="1">
    <source>
        <dbReference type="SAM" id="Phobius"/>
    </source>
</evidence>
<feature type="transmembrane region" description="Helical" evidence="1">
    <location>
        <begin position="404"/>
        <end position="430"/>
    </location>
</feature>
<keyword evidence="1" id="KW-0472">Membrane</keyword>
<gene>
    <name evidence="4" type="ORF">SNE40_003348</name>
</gene>
<dbReference type="InterPro" id="IPR051887">
    <property type="entry name" value="GH18_Domain-Containing"/>
</dbReference>
<evidence type="ECO:0000313" key="4">
    <source>
        <dbReference type="EMBL" id="KAK6191743.1"/>
    </source>
</evidence>
<dbReference type="EMBL" id="JAZGQO010000002">
    <property type="protein sequence ID" value="KAK6191743.1"/>
    <property type="molecule type" value="Genomic_DNA"/>
</dbReference>
<evidence type="ECO:0000313" key="5">
    <source>
        <dbReference type="Proteomes" id="UP001347796"/>
    </source>
</evidence>
<feature type="chain" id="PRO_5042825906" description="GH18 domain-containing protein" evidence="2">
    <location>
        <begin position="25"/>
        <end position="460"/>
    </location>
</feature>
<dbReference type="AlphaFoldDB" id="A0AAN8KB15"/>
<keyword evidence="2" id="KW-0732">Signal</keyword>
<organism evidence="4 5">
    <name type="scientific">Patella caerulea</name>
    <name type="common">Rayed Mediterranean limpet</name>
    <dbReference type="NCBI Taxonomy" id="87958"/>
    <lineage>
        <taxon>Eukaryota</taxon>
        <taxon>Metazoa</taxon>
        <taxon>Spiralia</taxon>
        <taxon>Lophotrochozoa</taxon>
        <taxon>Mollusca</taxon>
        <taxon>Gastropoda</taxon>
        <taxon>Patellogastropoda</taxon>
        <taxon>Patelloidea</taxon>
        <taxon>Patellidae</taxon>
        <taxon>Patella</taxon>
    </lineage>
</organism>
<dbReference type="PANTHER" id="PTHR46290:SF4">
    <property type="entry name" value="GH18 DOMAIN-CONTAINING PROTEIN"/>
    <property type="match status" value="1"/>
</dbReference>
<dbReference type="GO" id="GO:0009313">
    <property type="term" value="P:oligosaccharide catabolic process"/>
    <property type="evidence" value="ECO:0007669"/>
    <property type="project" value="TreeGrafter"/>
</dbReference>
<dbReference type="InterPro" id="IPR001223">
    <property type="entry name" value="Glyco_hydro18_cat"/>
</dbReference>
<keyword evidence="5" id="KW-1185">Reference proteome</keyword>
<accession>A0AAN8KB15</accession>
<feature type="signal peptide" evidence="2">
    <location>
        <begin position="1"/>
        <end position="24"/>
    </location>
</feature>
<dbReference type="InterPro" id="IPR017853">
    <property type="entry name" value="GH"/>
</dbReference>
<evidence type="ECO:0000259" key="3">
    <source>
        <dbReference type="Pfam" id="PF00704"/>
    </source>
</evidence>
<sequence length="460" mass="52450">MPSTYKKIIYDTFIILIITALCVANKRLPCACRDVANCNYIPKNDEVRKEVFVLTNGSSNYKDWDWNTVTTVVDEDKHNLDVMCYSHSQHKKYGIIVKLDDIAAFDDLSSNNTNVTSWLEDFRIKARDTRADVVILNLMPLVPRLTKNEKDDRVQIDLFLAKLKRFILAPRDKMDCIVPWKPVRSGNDGSDDSESVSSMLAKSCDRFLLSPDSYAYIEGYGCKARATIPITKLVLGIDEYVTAGITEERLIMGIPWHGYSYPCKSFNETTMVCKLNNKDNTSTCDVANREKVSIDNLLTGNDIHVLSAEHWNNAYKAPCHVFKKNTSSGPTYHQLWYEDVESLRIKYQFAKDMNLKGIAIWTGDDLAKSKVDFVHDFNTEMWSWILHDLLGKGEIRPRGHAKYYYANTVTGVALGCLFGGMLLGIVFTCIGFRQIRNKKKTPPFAKDLEVEDYHDDSFNL</sequence>
<keyword evidence="1" id="KW-1133">Transmembrane helix</keyword>
<dbReference type="SUPFAM" id="SSF51445">
    <property type="entry name" value="(Trans)glycosidases"/>
    <property type="match status" value="1"/>
</dbReference>
<comment type="caution">
    <text evidence="4">The sequence shown here is derived from an EMBL/GenBank/DDBJ whole genome shotgun (WGS) entry which is preliminary data.</text>
</comment>
<dbReference type="Gene3D" id="3.10.50.10">
    <property type="match status" value="1"/>
</dbReference>
<dbReference type="Pfam" id="PF00704">
    <property type="entry name" value="Glyco_hydro_18"/>
    <property type="match status" value="1"/>
</dbReference>
<feature type="domain" description="GH18" evidence="3">
    <location>
        <begin position="237"/>
        <end position="362"/>
    </location>
</feature>
<name>A0AAN8KB15_PATCE</name>
<dbReference type="InterPro" id="IPR029070">
    <property type="entry name" value="Chitinase_insertion_sf"/>
</dbReference>
<reference evidence="4 5" key="1">
    <citation type="submission" date="2024-01" db="EMBL/GenBank/DDBJ databases">
        <title>The genome of the rayed Mediterranean limpet Patella caerulea (Linnaeus, 1758).</title>
        <authorList>
            <person name="Anh-Thu Weber A."/>
            <person name="Halstead-Nussloch G."/>
        </authorList>
    </citation>
    <scope>NUCLEOTIDE SEQUENCE [LARGE SCALE GENOMIC DNA]</scope>
    <source>
        <strain evidence="4">AATW-2023a</strain>
        <tissue evidence="4">Whole specimen</tissue>
    </source>
</reference>
<protein>
    <recommendedName>
        <fullName evidence="3">GH18 domain-containing protein</fullName>
    </recommendedName>
</protein>
<evidence type="ECO:0000256" key="2">
    <source>
        <dbReference type="SAM" id="SignalP"/>
    </source>
</evidence>